<organism evidence="1 2">
    <name type="scientific">Xylaria curta</name>
    <dbReference type="NCBI Taxonomy" id="42375"/>
    <lineage>
        <taxon>Eukaryota</taxon>
        <taxon>Fungi</taxon>
        <taxon>Dikarya</taxon>
        <taxon>Ascomycota</taxon>
        <taxon>Pezizomycotina</taxon>
        <taxon>Sordariomycetes</taxon>
        <taxon>Xylariomycetidae</taxon>
        <taxon>Xylariales</taxon>
        <taxon>Xylariaceae</taxon>
        <taxon>Xylaria</taxon>
    </lineage>
</organism>
<proteinExistence type="predicted"/>
<dbReference type="Proteomes" id="UP001143856">
    <property type="component" value="Unassembled WGS sequence"/>
</dbReference>
<comment type="caution">
    <text evidence="1">The sequence shown here is derived from an EMBL/GenBank/DDBJ whole genome shotgun (WGS) entry which is preliminary data.</text>
</comment>
<evidence type="ECO:0000313" key="1">
    <source>
        <dbReference type="EMBL" id="KAJ2971609.1"/>
    </source>
</evidence>
<gene>
    <name evidence="1" type="ORF">NUW58_g9370</name>
</gene>
<keyword evidence="2" id="KW-1185">Reference proteome</keyword>
<reference evidence="1" key="1">
    <citation type="submission" date="2022-10" db="EMBL/GenBank/DDBJ databases">
        <title>Genome Sequence of Xylaria curta.</title>
        <authorList>
            <person name="Buettner E."/>
        </authorList>
    </citation>
    <scope>NUCLEOTIDE SEQUENCE</scope>
    <source>
        <strain evidence="1">Babe10</strain>
    </source>
</reference>
<dbReference type="EMBL" id="JAPDGR010003345">
    <property type="protein sequence ID" value="KAJ2971609.1"/>
    <property type="molecule type" value="Genomic_DNA"/>
</dbReference>
<protein>
    <submittedName>
        <fullName evidence="1">Uncharacterized protein</fullName>
    </submittedName>
</protein>
<name>A0ACC1MXR7_9PEZI</name>
<accession>A0ACC1MXR7</accession>
<sequence>MNKQLDACFDRVEKALGTLIDSIAKYNPSTNQVQELGNADAELAKGLKDLQTHQSNYQRVQDLRAATARYDAQIKAAIEQFMAAEETRKCPKCGALANSVPKPGSIQDPNLE</sequence>
<evidence type="ECO:0000313" key="2">
    <source>
        <dbReference type="Proteomes" id="UP001143856"/>
    </source>
</evidence>